<evidence type="ECO:0000313" key="3">
    <source>
        <dbReference type="EMBL" id="OCT49312.1"/>
    </source>
</evidence>
<sequence>MTDSFICFAVSRSRGHPLRPHPHRPVPASIRPQEIRHSHDIAHPVFIPPRLRSVETVSTLTVIARLTSPLRERELSARGDERNHALDTGDVHLRPLADRAILQREHVHVGVRVVHVLDTIDQRAAGQAKLVLPRQGIRVHDSRRDAEGESDGGHRVCVQVRPRISRKSIMWAYRDGDVEVSVPDFSVGGTVELARLGGPAWDAEREREREPEPDRSRRSLACDGNSHVAGPGHICGLADRNVRAGNGDFAGDVEVDGDCEVRLLRGRGGSVGGAVGSHAGAVDQRPQRAKQLRDVGRTASDTKPFTPFLGLVAHGAQHVLVVEGVALGVDGAEERIVQTHLHDVGVLGPELGIPQMHQPVTPVDERKGGARLGIAALRLEIRQGVSVAEPFPLRDGADTPCYVEFRVDEVAPQARKGRLDLANCWVLVANQTHQVRRAGEIVHGTDGVASQLGLFGEWAVGLLVCVVARLMVPGLVLAAHVLVGVCPAGAGLVVKVDLGVALGDVVILAVILVVSAALEDEIPRKFQWQGIVRHFVKAQQGELNLLVTWVSLFFG</sequence>
<feature type="transmembrane region" description="Helical" evidence="2">
    <location>
        <begin position="500"/>
        <end position="518"/>
    </location>
</feature>
<dbReference type="EMBL" id="LGRB01000011">
    <property type="protein sequence ID" value="OCT49312.1"/>
    <property type="molecule type" value="Genomic_DNA"/>
</dbReference>
<dbReference type="Proteomes" id="UP000094526">
    <property type="component" value="Unassembled WGS sequence"/>
</dbReference>
<gene>
    <name evidence="3" type="ORF">CLCR_04766</name>
</gene>
<evidence type="ECO:0000313" key="4">
    <source>
        <dbReference type="Proteomes" id="UP000094526"/>
    </source>
</evidence>
<dbReference type="VEuPathDB" id="FungiDB:CLCR_04766"/>
<accession>A0A1C1CLI4</accession>
<feature type="region of interest" description="Disordered" evidence="1">
    <location>
        <begin position="198"/>
        <end position="224"/>
    </location>
</feature>
<evidence type="ECO:0000256" key="2">
    <source>
        <dbReference type="SAM" id="Phobius"/>
    </source>
</evidence>
<protein>
    <submittedName>
        <fullName evidence="3">Uncharacterized protein</fullName>
    </submittedName>
</protein>
<comment type="caution">
    <text evidence="3">The sequence shown here is derived from an EMBL/GenBank/DDBJ whole genome shotgun (WGS) entry which is preliminary data.</text>
</comment>
<dbReference type="AlphaFoldDB" id="A0A1C1CLI4"/>
<organism evidence="3 4">
    <name type="scientific">Cladophialophora carrionii</name>
    <dbReference type="NCBI Taxonomy" id="86049"/>
    <lineage>
        <taxon>Eukaryota</taxon>
        <taxon>Fungi</taxon>
        <taxon>Dikarya</taxon>
        <taxon>Ascomycota</taxon>
        <taxon>Pezizomycotina</taxon>
        <taxon>Eurotiomycetes</taxon>
        <taxon>Chaetothyriomycetidae</taxon>
        <taxon>Chaetothyriales</taxon>
        <taxon>Herpotrichiellaceae</taxon>
        <taxon>Cladophialophora</taxon>
    </lineage>
</organism>
<keyword evidence="2" id="KW-0472">Membrane</keyword>
<reference evidence="4" key="1">
    <citation type="submission" date="2015-07" db="EMBL/GenBank/DDBJ databases">
        <authorList>
            <person name="Teixeira M.M."/>
            <person name="Souza R.C."/>
            <person name="Almeida L.G."/>
            <person name="Vicente V.A."/>
            <person name="de Hoog S."/>
            <person name="Bocca A.L."/>
            <person name="de Almeida S.R."/>
            <person name="Vasconcelos A.T."/>
            <person name="Felipe M.S."/>
        </authorList>
    </citation>
    <scope>NUCLEOTIDE SEQUENCE [LARGE SCALE GENOMIC DNA]</scope>
    <source>
        <strain evidence="4">KSF</strain>
    </source>
</reference>
<keyword evidence="2" id="KW-0812">Transmembrane</keyword>
<name>A0A1C1CLI4_9EURO</name>
<proteinExistence type="predicted"/>
<feature type="compositionally biased region" description="Basic and acidic residues" evidence="1">
    <location>
        <begin position="202"/>
        <end position="217"/>
    </location>
</feature>
<keyword evidence="2" id="KW-1133">Transmembrane helix</keyword>
<keyword evidence="4" id="KW-1185">Reference proteome</keyword>
<feature type="transmembrane region" description="Helical" evidence="2">
    <location>
        <begin position="475"/>
        <end position="494"/>
    </location>
</feature>
<evidence type="ECO:0000256" key="1">
    <source>
        <dbReference type="SAM" id="MobiDB-lite"/>
    </source>
</evidence>